<keyword evidence="3" id="KW-0012">Acyltransferase</keyword>
<organism evidence="3 4">
    <name type="scientific">Rhodanobacter thiooxydans</name>
    <dbReference type="NCBI Taxonomy" id="416169"/>
    <lineage>
        <taxon>Bacteria</taxon>
        <taxon>Pseudomonadati</taxon>
        <taxon>Pseudomonadota</taxon>
        <taxon>Gammaproteobacteria</taxon>
        <taxon>Lysobacterales</taxon>
        <taxon>Rhodanobacteraceae</taxon>
        <taxon>Rhodanobacter</taxon>
    </lineage>
</organism>
<dbReference type="Proteomes" id="UP000076131">
    <property type="component" value="Unassembled WGS sequence"/>
</dbReference>
<dbReference type="STRING" id="416169.RHOFW104T7_11645"/>
<keyword evidence="1" id="KW-0812">Transmembrane</keyword>
<dbReference type="SUPFAM" id="SSF69593">
    <property type="entry name" value="Glycerol-3-phosphate (1)-acyltransferase"/>
    <property type="match status" value="1"/>
</dbReference>
<dbReference type="eggNOG" id="COG0204">
    <property type="taxonomic scope" value="Bacteria"/>
</dbReference>
<dbReference type="PANTHER" id="PTHR10983">
    <property type="entry name" value="1-ACYLGLYCEROL-3-PHOSPHATE ACYLTRANSFERASE-RELATED"/>
    <property type="match status" value="1"/>
</dbReference>
<keyword evidence="1" id="KW-1133">Transmembrane helix</keyword>
<protein>
    <submittedName>
        <fullName evidence="3">Acyltransferase</fullName>
    </submittedName>
</protein>
<sequence length="304" mass="34625">MLAKLPGPIRIPLAMLLLAINILLHVLPLFALTLAKLVVPARVVRQACSRALVAIAESWIGVNNFLFGLFTRIRWQVEGLAGLRRDGNYLVLCNHQSWVDIPVLQKVFNRRVPFLRFFLKQELIWVPLLGPAWWALDFPFMKRYSRETLLKHPELQGRDREATRRACAKFRHMPVSVMNFVEGTRFTPAKHDAQSSPYRHLLRPRAGGLAFVLDAMGDALHAVLDVTIVYPEGRRTMMDLIAGRVHDIRVHVRELPIDSGLVGSYDDDAAFRGRVKQWVNGLWREKDERIARMLMAADAAPTGE</sequence>
<evidence type="ECO:0000259" key="2">
    <source>
        <dbReference type="SMART" id="SM00563"/>
    </source>
</evidence>
<gene>
    <name evidence="3" type="ORF">RHOFW104T7_11645</name>
</gene>
<evidence type="ECO:0000313" key="3">
    <source>
        <dbReference type="EMBL" id="KZC23916.1"/>
    </source>
</evidence>
<dbReference type="CDD" id="cd07990">
    <property type="entry name" value="LPLAT_LCLAT1-like"/>
    <property type="match status" value="1"/>
</dbReference>
<dbReference type="NCBIfam" id="NF010621">
    <property type="entry name" value="PRK14014.1"/>
    <property type="match status" value="1"/>
</dbReference>
<dbReference type="RefSeq" id="WP_008437766.1">
    <property type="nucleotide sequence ID" value="NZ_LVJS01000038.1"/>
</dbReference>
<proteinExistence type="predicted"/>
<accession>A0A154QJJ5</accession>
<dbReference type="PANTHER" id="PTHR10983:SF16">
    <property type="entry name" value="LYSOCARDIOLIPIN ACYLTRANSFERASE 1"/>
    <property type="match status" value="1"/>
</dbReference>
<feature type="domain" description="Phospholipid/glycerol acyltransferase" evidence="2">
    <location>
        <begin position="89"/>
        <end position="231"/>
    </location>
</feature>
<feature type="transmembrane region" description="Helical" evidence="1">
    <location>
        <begin position="12"/>
        <end position="39"/>
    </location>
</feature>
<dbReference type="EMBL" id="LVJS01000038">
    <property type="protein sequence ID" value="KZC23916.1"/>
    <property type="molecule type" value="Genomic_DNA"/>
</dbReference>
<name>A0A154QJJ5_9GAMM</name>
<keyword evidence="1" id="KW-0472">Membrane</keyword>
<dbReference type="GO" id="GO:0016746">
    <property type="term" value="F:acyltransferase activity"/>
    <property type="evidence" value="ECO:0007669"/>
    <property type="project" value="UniProtKB-KW"/>
</dbReference>
<dbReference type="InterPro" id="IPR002123">
    <property type="entry name" value="Plipid/glycerol_acylTrfase"/>
</dbReference>
<keyword evidence="3" id="KW-0808">Transferase</keyword>
<reference evidence="3 4" key="1">
    <citation type="journal article" date="2016" name="MBio">
        <title>Lateral Gene Transfer in a Heavy Metal-Contaminated-Groundwater Microbial Community.</title>
        <authorList>
            <person name="Hemme C.L."/>
            <person name="Green S.J."/>
            <person name="Rishishwar L."/>
            <person name="Prakash O."/>
            <person name="Pettenato A."/>
            <person name="Chakraborty R."/>
            <person name="Deutschbauer A.M."/>
            <person name="Van Nostrand J.D."/>
            <person name="Wu L."/>
            <person name="He Z."/>
            <person name="Jordan I.K."/>
            <person name="Hazen T.C."/>
            <person name="Arkin A.P."/>
            <person name="Kostka J.E."/>
            <person name="Zhou J."/>
        </authorList>
    </citation>
    <scope>NUCLEOTIDE SEQUENCE [LARGE SCALE GENOMIC DNA]</scope>
    <source>
        <strain evidence="3 4">FW104-T7</strain>
    </source>
</reference>
<comment type="caution">
    <text evidence="3">The sequence shown here is derived from an EMBL/GenBank/DDBJ whole genome shotgun (WGS) entry which is preliminary data.</text>
</comment>
<evidence type="ECO:0000313" key="4">
    <source>
        <dbReference type="Proteomes" id="UP000076131"/>
    </source>
</evidence>
<dbReference type="SMART" id="SM00563">
    <property type="entry name" value="PlsC"/>
    <property type="match status" value="1"/>
</dbReference>
<dbReference type="AlphaFoldDB" id="A0A154QJJ5"/>
<evidence type="ECO:0000256" key="1">
    <source>
        <dbReference type="SAM" id="Phobius"/>
    </source>
</evidence>
<keyword evidence="4" id="KW-1185">Reference proteome</keyword>
<dbReference type="Pfam" id="PF01553">
    <property type="entry name" value="Acyltransferase"/>
    <property type="match status" value="1"/>
</dbReference>